<dbReference type="RefSeq" id="WP_057787022.1">
    <property type="nucleotide sequence ID" value="NZ_JQCD01000021.1"/>
</dbReference>
<dbReference type="InterPro" id="IPR000374">
    <property type="entry name" value="PC_trans"/>
</dbReference>
<name>A0A0R2JJK4_9LACO</name>
<evidence type="ECO:0000256" key="16">
    <source>
        <dbReference type="ARBA" id="ARBA00023209"/>
    </source>
</evidence>
<feature type="transmembrane region" description="Helical" evidence="19">
    <location>
        <begin position="111"/>
        <end position="127"/>
    </location>
</feature>
<comment type="catalytic activity">
    <reaction evidence="1 18">
        <text>a 1,2-diacyl-sn-glycero-3-phosphate + CTP + H(+) = a CDP-1,2-diacyl-sn-glycerol + diphosphate</text>
        <dbReference type="Rhea" id="RHEA:16229"/>
        <dbReference type="ChEBI" id="CHEBI:15378"/>
        <dbReference type="ChEBI" id="CHEBI:33019"/>
        <dbReference type="ChEBI" id="CHEBI:37563"/>
        <dbReference type="ChEBI" id="CHEBI:58332"/>
        <dbReference type="ChEBI" id="CHEBI:58608"/>
        <dbReference type="EC" id="2.7.7.41"/>
    </reaction>
</comment>
<protein>
    <recommendedName>
        <fullName evidence="7 18">Phosphatidate cytidylyltransferase</fullName>
        <ecNumber evidence="6 18">2.7.7.41</ecNumber>
    </recommendedName>
</protein>
<dbReference type="OrthoDB" id="9799199at2"/>
<evidence type="ECO:0000313" key="21">
    <source>
        <dbReference type="Proteomes" id="UP000051673"/>
    </source>
</evidence>
<reference evidence="20 21" key="1">
    <citation type="journal article" date="2015" name="Genome Announc.">
        <title>Expanding the biotechnology potential of lactobacilli through comparative genomics of 213 strains and associated genera.</title>
        <authorList>
            <person name="Sun Z."/>
            <person name="Harris H.M."/>
            <person name="McCann A."/>
            <person name="Guo C."/>
            <person name="Argimon S."/>
            <person name="Zhang W."/>
            <person name="Yang X."/>
            <person name="Jeffery I.B."/>
            <person name="Cooney J.C."/>
            <person name="Kagawa T.F."/>
            <person name="Liu W."/>
            <person name="Song Y."/>
            <person name="Salvetti E."/>
            <person name="Wrobel A."/>
            <person name="Rasinkangas P."/>
            <person name="Parkhill J."/>
            <person name="Rea M.C."/>
            <person name="O'Sullivan O."/>
            <person name="Ritari J."/>
            <person name="Douillard F.P."/>
            <person name="Paul Ross R."/>
            <person name="Yang R."/>
            <person name="Briner A.E."/>
            <person name="Felis G.E."/>
            <person name="de Vos W.M."/>
            <person name="Barrangou R."/>
            <person name="Klaenhammer T.R."/>
            <person name="Caufield P.W."/>
            <person name="Cui Y."/>
            <person name="Zhang H."/>
            <person name="O'Toole P.W."/>
        </authorList>
    </citation>
    <scope>NUCLEOTIDE SEQUENCE [LARGE SCALE GENOMIC DNA]</scope>
    <source>
        <strain evidence="20 21">DSM 20014</strain>
    </source>
</reference>
<keyword evidence="21" id="KW-1185">Reference proteome</keyword>
<comment type="caution">
    <text evidence="20">The sequence shown here is derived from an EMBL/GenBank/DDBJ whole genome shotgun (WGS) entry which is preliminary data.</text>
</comment>
<evidence type="ECO:0000256" key="15">
    <source>
        <dbReference type="ARBA" id="ARBA00023136"/>
    </source>
</evidence>
<evidence type="ECO:0000256" key="6">
    <source>
        <dbReference type="ARBA" id="ARBA00012487"/>
    </source>
</evidence>
<keyword evidence="15 19" id="KW-0472">Membrane</keyword>
<evidence type="ECO:0000256" key="12">
    <source>
        <dbReference type="ARBA" id="ARBA00022695"/>
    </source>
</evidence>
<keyword evidence="13 19" id="KW-1133">Transmembrane helix</keyword>
<proteinExistence type="inferred from homology"/>
<evidence type="ECO:0000256" key="9">
    <source>
        <dbReference type="ARBA" id="ARBA00022516"/>
    </source>
</evidence>
<dbReference type="UniPathway" id="UPA00557">
    <property type="reaction ID" value="UER00614"/>
</dbReference>
<keyword evidence="9" id="KW-0444">Lipid biosynthesis</keyword>
<dbReference type="PROSITE" id="PS01315">
    <property type="entry name" value="CDS"/>
    <property type="match status" value="1"/>
</dbReference>
<dbReference type="AlphaFoldDB" id="A0A0R2JJK4"/>
<evidence type="ECO:0000256" key="5">
    <source>
        <dbReference type="ARBA" id="ARBA00010185"/>
    </source>
</evidence>
<feature type="transmembrane region" description="Helical" evidence="19">
    <location>
        <begin position="175"/>
        <end position="194"/>
    </location>
</feature>
<evidence type="ECO:0000256" key="19">
    <source>
        <dbReference type="SAM" id="Phobius"/>
    </source>
</evidence>
<evidence type="ECO:0000256" key="4">
    <source>
        <dbReference type="ARBA" id="ARBA00005189"/>
    </source>
</evidence>
<keyword evidence="12 18" id="KW-0548">Nucleotidyltransferase</keyword>
<dbReference type="PANTHER" id="PTHR46382:SF1">
    <property type="entry name" value="PHOSPHATIDATE CYTIDYLYLTRANSFERASE"/>
    <property type="match status" value="1"/>
</dbReference>
<dbReference type="PATRIC" id="fig|1620.3.peg.1810"/>
<comment type="similarity">
    <text evidence="5 18">Belongs to the CDS family.</text>
</comment>
<dbReference type="EMBL" id="JQCD01000021">
    <property type="protein sequence ID" value="KRN77416.1"/>
    <property type="molecule type" value="Genomic_DNA"/>
</dbReference>
<keyword evidence="11 18" id="KW-0812">Transmembrane</keyword>
<keyword evidence="8" id="KW-1003">Cell membrane</keyword>
<evidence type="ECO:0000256" key="18">
    <source>
        <dbReference type="RuleBase" id="RU003938"/>
    </source>
</evidence>
<dbReference type="GO" id="GO:0005886">
    <property type="term" value="C:plasma membrane"/>
    <property type="evidence" value="ECO:0007669"/>
    <property type="project" value="UniProtKB-SubCell"/>
</dbReference>
<feature type="transmembrane region" description="Helical" evidence="19">
    <location>
        <begin position="48"/>
        <end position="67"/>
    </location>
</feature>
<dbReference type="STRING" id="1620.IV67_GL001774"/>
<feature type="transmembrane region" description="Helical" evidence="19">
    <location>
        <begin position="79"/>
        <end position="99"/>
    </location>
</feature>
<dbReference type="Proteomes" id="UP000051673">
    <property type="component" value="Unassembled WGS sequence"/>
</dbReference>
<evidence type="ECO:0000256" key="1">
    <source>
        <dbReference type="ARBA" id="ARBA00001698"/>
    </source>
</evidence>
<dbReference type="Pfam" id="PF01148">
    <property type="entry name" value="CTP_transf_1"/>
    <property type="match status" value="1"/>
</dbReference>
<evidence type="ECO:0000256" key="13">
    <source>
        <dbReference type="ARBA" id="ARBA00022989"/>
    </source>
</evidence>
<feature type="transmembrane region" description="Helical" evidence="19">
    <location>
        <begin position="6"/>
        <end position="36"/>
    </location>
</feature>
<dbReference type="GO" id="GO:0016024">
    <property type="term" value="P:CDP-diacylglycerol biosynthetic process"/>
    <property type="evidence" value="ECO:0007669"/>
    <property type="project" value="UniProtKB-UniPathway"/>
</dbReference>
<evidence type="ECO:0000256" key="10">
    <source>
        <dbReference type="ARBA" id="ARBA00022679"/>
    </source>
</evidence>
<evidence type="ECO:0000256" key="14">
    <source>
        <dbReference type="ARBA" id="ARBA00023098"/>
    </source>
</evidence>
<evidence type="ECO:0000256" key="11">
    <source>
        <dbReference type="ARBA" id="ARBA00022692"/>
    </source>
</evidence>
<feature type="transmembrane region" description="Helical" evidence="19">
    <location>
        <begin position="200"/>
        <end position="220"/>
    </location>
</feature>
<organism evidence="20 21">
    <name type="scientific">Weissella minor</name>
    <dbReference type="NCBI Taxonomy" id="1620"/>
    <lineage>
        <taxon>Bacteria</taxon>
        <taxon>Bacillati</taxon>
        <taxon>Bacillota</taxon>
        <taxon>Bacilli</taxon>
        <taxon>Lactobacillales</taxon>
        <taxon>Lactobacillaceae</taxon>
        <taxon>Weissella</taxon>
    </lineage>
</organism>
<evidence type="ECO:0000256" key="17">
    <source>
        <dbReference type="ARBA" id="ARBA00023264"/>
    </source>
</evidence>
<keyword evidence="14" id="KW-0443">Lipid metabolism</keyword>
<dbReference type="EC" id="2.7.7.41" evidence="6 18"/>
<accession>A0A0R2JJK4</accession>
<comment type="pathway">
    <text evidence="3 18">Phospholipid metabolism; CDP-diacylglycerol biosynthesis; CDP-diacylglycerol from sn-glycerol 3-phosphate: step 3/3.</text>
</comment>
<keyword evidence="16" id="KW-0594">Phospholipid biosynthesis</keyword>
<gene>
    <name evidence="20" type="ORF">IV67_GL001774</name>
</gene>
<dbReference type="GO" id="GO:0004605">
    <property type="term" value="F:phosphatidate cytidylyltransferase activity"/>
    <property type="evidence" value="ECO:0007669"/>
    <property type="project" value="UniProtKB-EC"/>
</dbReference>
<comment type="pathway">
    <text evidence="4">Lipid metabolism.</text>
</comment>
<comment type="subcellular location">
    <subcellularLocation>
        <location evidence="2">Cell membrane</location>
        <topology evidence="2">Multi-pass membrane protein</topology>
    </subcellularLocation>
</comment>
<keyword evidence="17" id="KW-1208">Phospholipid metabolism</keyword>
<feature type="transmembrane region" description="Helical" evidence="19">
    <location>
        <begin position="133"/>
        <end position="154"/>
    </location>
</feature>
<evidence type="ECO:0000313" key="20">
    <source>
        <dbReference type="EMBL" id="KRN77416.1"/>
    </source>
</evidence>
<keyword evidence="10 18" id="KW-0808">Transferase</keyword>
<evidence type="ECO:0000256" key="3">
    <source>
        <dbReference type="ARBA" id="ARBA00005119"/>
    </source>
</evidence>
<evidence type="ECO:0000256" key="7">
    <source>
        <dbReference type="ARBA" id="ARBA00019373"/>
    </source>
</evidence>
<evidence type="ECO:0000256" key="2">
    <source>
        <dbReference type="ARBA" id="ARBA00004651"/>
    </source>
</evidence>
<dbReference type="PANTHER" id="PTHR46382">
    <property type="entry name" value="PHOSPHATIDATE CYTIDYLYLTRANSFERASE"/>
    <property type="match status" value="1"/>
</dbReference>
<sequence>MRTRVITAIVALAIFLPIVFAGGIWIQILAALLAVIATGEIVMMHRTLLVDFGAILAMLGAAIMTLPSEFMTALNAPVIMHRSTMLYVFVLLMLVHTVLAKNKFNFEDAGVFTLAMMYIGLGFHMFVQARFAGLGALFFVLLIVWTTDSGAYMIGRKIGKTKLAPAISPNKTWEGSIGGTLVAVLVAAVYAYFVPLQFSWGVMVFISLLVSISGQFGDLIESALKRFYKVKDSGTILPGHGGILDRFDSMLIAFPVFYLLGGMG</sequence>
<evidence type="ECO:0000256" key="8">
    <source>
        <dbReference type="ARBA" id="ARBA00022475"/>
    </source>
</evidence>